<feature type="compositionally biased region" description="Acidic residues" evidence="10">
    <location>
        <begin position="823"/>
        <end position="832"/>
    </location>
</feature>
<proteinExistence type="inferred from homology"/>
<dbReference type="OrthoDB" id="14911at2759"/>
<dbReference type="CDD" id="cd09138">
    <property type="entry name" value="PLDc_vPLD1_2_yPLD_like_1"/>
    <property type="match status" value="1"/>
</dbReference>
<organism evidence="13 14">
    <name type="scientific">Holothuria leucospilota</name>
    <name type="common">Black long sea cucumber</name>
    <name type="synonym">Mertensiothuria leucospilota</name>
    <dbReference type="NCBI Taxonomy" id="206669"/>
    <lineage>
        <taxon>Eukaryota</taxon>
        <taxon>Metazoa</taxon>
        <taxon>Echinodermata</taxon>
        <taxon>Eleutherozoa</taxon>
        <taxon>Echinozoa</taxon>
        <taxon>Holothuroidea</taxon>
        <taxon>Aspidochirotacea</taxon>
        <taxon>Aspidochirotida</taxon>
        <taxon>Holothuriidae</taxon>
        <taxon>Holothuria</taxon>
    </lineage>
</organism>
<feature type="region of interest" description="Disordered" evidence="10">
    <location>
        <begin position="1"/>
        <end position="149"/>
    </location>
</feature>
<evidence type="ECO:0000313" key="13">
    <source>
        <dbReference type="EMBL" id="KAJ8032443.1"/>
    </source>
</evidence>
<feature type="compositionally biased region" description="Basic and acidic residues" evidence="10">
    <location>
        <begin position="87"/>
        <end position="119"/>
    </location>
</feature>
<dbReference type="PANTHER" id="PTHR18896">
    <property type="entry name" value="PHOSPHOLIPASE D"/>
    <property type="match status" value="1"/>
</dbReference>
<dbReference type="PROSITE" id="PS50035">
    <property type="entry name" value="PLD"/>
    <property type="match status" value="2"/>
</dbReference>
<evidence type="ECO:0000256" key="5">
    <source>
        <dbReference type="ARBA" id="ARBA00022963"/>
    </source>
</evidence>
<evidence type="ECO:0000256" key="10">
    <source>
        <dbReference type="SAM" id="MobiDB-lite"/>
    </source>
</evidence>
<feature type="compositionally biased region" description="Basic and acidic residues" evidence="10">
    <location>
        <begin position="795"/>
        <end position="821"/>
    </location>
</feature>
<keyword evidence="3" id="KW-0677">Repeat</keyword>
<dbReference type="InterPro" id="IPR001683">
    <property type="entry name" value="PX_dom"/>
</dbReference>
<gene>
    <name evidence="13" type="ORF">HOLleu_25969</name>
</gene>
<keyword evidence="5 9" id="KW-0442">Lipid degradation</keyword>
<dbReference type="Gene3D" id="2.30.29.30">
    <property type="entry name" value="Pleckstrin-homology domain (PH domain)/Phosphotyrosine-binding domain (PTB)"/>
    <property type="match status" value="1"/>
</dbReference>
<dbReference type="GO" id="GO:0035556">
    <property type="term" value="P:intracellular signal transduction"/>
    <property type="evidence" value="ECO:0007669"/>
    <property type="project" value="InterPro"/>
</dbReference>
<comment type="similarity">
    <text evidence="2 9">Belongs to the phospholipase D family.</text>
</comment>
<dbReference type="GO" id="GO:0060627">
    <property type="term" value="P:regulation of vesicle-mediated transport"/>
    <property type="evidence" value="ECO:0007669"/>
    <property type="project" value="TreeGrafter"/>
</dbReference>
<dbReference type="InterPro" id="IPR016555">
    <property type="entry name" value="PLipase_D_euk"/>
</dbReference>
<evidence type="ECO:0000256" key="9">
    <source>
        <dbReference type="PIRNR" id="PIRNR009376"/>
    </source>
</evidence>
<dbReference type="Proteomes" id="UP001152320">
    <property type="component" value="Chromosome 12"/>
</dbReference>
<dbReference type="PIRSF" id="PIRSF009376">
    <property type="entry name" value="Phospholipase_D_euk"/>
    <property type="match status" value="1"/>
</dbReference>
<keyword evidence="6" id="KW-0443">Lipid metabolism</keyword>
<dbReference type="SMART" id="SM00233">
    <property type="entry name" value="PH"/>
    <property type="match status" value="1"/>
</dbReference>
<feature type="domain" description="PLD phosphodiesterase" evidence="11">
    <location>
        <begin position="1145"/>
        <end position="1172"/>
    </location>
</feature>
<dbReference type="InterPro" id="IPR025202">
    <property type="entry name" value="PLD-like_dom"/>
</dbReference>
<comment type="caution">
    <text evidence="13">The sequence shown here is derived from an EMBL/GenBank/DDBJ whole genome shotgun (WGS) entry which is preliminary data.</text>
</comment>
<dbReference type="CDD" id="cd09141">
    <property type="entry name" value="PLDc_vPLD1_2_yPLD_like_2"/>
    <property type="match status" value="1"/>
</dbReference>
<dbReference type="Pfam" id="PF13091">
    <property type="entry name" value="PLDc_2"/>
    <property type="match status" value="1"/>
</dbReference>
<name>A0A9Q1H4D2_HOLLE</name>
<dbReference type="GO" id="GO:0006654">
    <property type="term" value="P:phosphatidic acid biosynthetic process"/>
    <property type="evidence" value="ECO:0007669"/>
    <property type="project" value="InterPro"/>
</dbReference>
<evidence type="ECO:0000256" key="1">
    <source>
        <dbReference type="ARBA" id="ARBA00000798"/>
    </source>
</evidence>
<feature type="domain" description="PLD phosphodiesterase" evidence="11">
    <location>
        <begin position="698"/>
        <end position="725"/>
    </location>
</feature>
<dbReference type="GO" id="GO:0035091">
    <property type="term" value="F:phosphatidylinositol binding"/>
    <property type="evidence" value="ECO:0007669"/>
    <property type="project" value="InterPro"/>
</dbReference>
<keyword evidence="14" id="KW-1185">Reference proteome</keyword>
<accession>A0A9Q1H4D2</accession>
<evidence type="ECO:0000256" key="4">
    <source>
        <dbReference type="ARBA" id="ARBA00022801"/>
    </source>
</evidence>
<dbReference type="EC" id="3.1.4.4" evidence="9"/>
<evidence type="ECO:0000256" key="8">
    <source>
        <dbReference type="ARBA" id="ARBA00037868"/>
    </source>
</evidence>
<dbReference type="Gene3D" id="3.30.1520.10">
    <property type="entry name" value="Phox-like domain"/>
    <property type="match status" value="1"/>
</dbReference>
<reference evidence="13" key="1">
    <citation type="submission" date="2021-10" db="EMBL/GenBank/DDBJ databases">
        <title>Tropical sea cucumber genome reveals ecological adaptation and Cuvierian tubules defense mechanism.</title>
        <authorList>
            <person name="Chen T."/>
        </authorList>
    </citation>
    <scope>NUCLEOTIDE SEQUENCE</scope>
    <source>
        <strain evidence="13">Nanhai2018</strain>
        <tissue evidence="13">Muscle</tissue>
    </source>
</reference>
<dbReference type="PROSITE" id="PS50195">
    <property type="entry name" value="PX"/>
    <property type="match status" value="1"/>
</dbReference>
<feature type="compositionally biased region" description="Basic and acidic residues" evidence="10">
    <location>
        <begin position="67"/>
        <end position="76"/>
    </location>
</feature>
<dbReference type="SUPFAM" id="SSF50729">
    <property type="entry name" value="PH domain-like"/>
    <property type="match status" value="1"/>
</dbReference>
<evidence type="ECO:0000256" key="7">
    <source>
        <dbReference type="ARBA" id="ARBA00023288"/>
    </source>
</evidence>
<dbReference type="Gene3D" id="3.30.870.10">
    <property type="entry name" value="Endonuclease Chain A"/>
    <property type="match status" value="3"/>
</dbReference>
<dbReference type="SMART" id="SM00312">
    <property type="entry name" value="PX"/>
    <property type="match status" value="1"/>
</dbReference>
<dbReference type="InterPro" id="IPR011993">
    <property type="entry name" value="PH-like_dom_sf"/>
</dbReference>
<dbReference type="InterPro" id="IPR001736">
    <property type="entry name" value="PLipase_D/transphosphatidylase"/>
</dbReference>
<evidence type="ECO:0000256" key="6">
    <source>
        <dbReference type="ARBA" id="ARBA00023098"/>
    </source>
</evidence>
<keyword evidence="4 9" id="KW-0378">Hydrolase</keyword>
<dbReference type="GO" id="GO:0004630">
    <property type="term" value="F:phospholipase D activity"/>
    <property type="evidence" value="ECO:0007669"/>
    <property type="project" value="UniProtKB-UniRule"/>
</dbReference>
<dbReference type="FunFam" id="3.30.870.10:FF:000011">
    <property type="entry name" value="Phospholipase"/>
    <property type="match status" value="1"/>
</dbReference>
<evidence type="ECO:0000259" key="11">
    <source>
        <dbReference type="PROSITE" id="PS50035"/>
    </source>
</evidence>
<dbReference type="EMBL" id="JAIZAY010000012">
    <property type="protein sequence ID" value="KAJ8032443.1"/>
    <property type="molecule type" value="Genomic_DNA"/>
</dbReference>
<evidence type="ECO:0000313" key="14">
    <source>
        <dbReference type="Proteomes" id="UP001152320"/>
    </source>
</evidence>
<feature type="compositionally biased region" description="Basic residues" evidence="10">
    <location>
        <begin position="120"/>
        <end position="130"/>
    </location>
</feature>
<dbReference type="Pfam" id="PF00787">
    <property type="entry name" value="PX"/>
    <property type="match status" value="1"/>
</dbReference>
<dbReference type="SUPFAM" id="SSF64268">
    <property type="entry name" value="PX domain"/>
    <property type="match status" value="1"/>
</dbReference>
<dbReference type="SMART" id="SM00155">
    <property type="entry name" value="PLDc"/>
    <property type="match status" value="2"/>
</dbReference>
<feature type="region of interest" description="Disordered" evidence="10">
    <location>
        <begin position="788"/>
        <end position="872"/>
    </location>
</feature>
<evidence type="ECO:0000256" key="3">
    <source>
        <dbReference type="ARBA" id="ARBA00022737"/>
    </source>
</evidence>
<sequence>MSKEGEQSHGFEQKPAPIKGIHSGGDVELQDINRNKHAVVRNGDSNSEGKKKSAVFIKMDNEGEGVMVKDKSERSDASVGKQVNIESVKDTEQKESSETVKKSDDDHPATDSTSEEVHSLKGKKRLKKQLSVRFAEDDPKQAPSPLSEIYPDAGRLYERREPFSRTKTVREHIRSGLMRVLHPDSYESDDGFQLDQGVQSYDTFDWDSATPIRGRTASFGESLADSVSSPPPLQRLGSVISTLSQDEVDLYRKQKSHPLNRMESVVSTVSVESDGLSESSRNYLNFGTEDAKGHPYKMVYSKPKPFHHKLRLPFVEEEKIYVSISDIGRVSGERSLNPNLYFIEIHHGSCIWTVRRRYHHFLKVYQDIYLYMAALSIPFGDHHHRERSRAYREKSHKRLPHFPRTPDALVRSRDMAKRMIQLQKYLQAVLNNPVLRNHPTVLEFFEVSELSFIDELGLKAKEGWVMKKSGGRHVPSGICSCCPSCKMKARYSKRWLITKDSFVAYVRHTDGTVRTVMLFDRSFEARCGKDETGRSSCLIVSNQHRTLRVRCTSKLAAREWMVEILKAAEKCDYSKSHPCGSFAPLRFNNFAHWFADGELYFQSVADALEAAQEEILISDWWFNPDIYLKRPAVEGHKWKVDELLKRKAIEGVKIFILLYKEVELALGLDSKRTKAKLQSIHHNIRVLRHPNHPPGGIILWAHHEKVVIVDQAVAFLGGLDICYGRWDDFKHRLTDLGSVTHTDRTLERQKKNMVTTTSLVTQHDLSTDCTPPVIPKQKSLPAMLPSLKVQSAPVERMHVGDGDTPASRRRDERESLHRQDSVMESDEGEDIASSEGPSIDPLEKEESEGPSTSTLEQEDGEVSSSGKSNHTTDDLVVPVTVVEERLATLGVKGKARLWPGKDYCNFVARDVIQPHLAFQDSVDRSSTPRMPWHDISAVVYGNAARDVARHFIERWNSTKEEKFKQDPSYPLLMPKSNRFHPPLNLERVLGTTKCTCQILRSVDHWSAGVKDKEDSIHKAYLKVIHEAKHYIYIENQFFISIANSNDVFNGIAQALYERIVRAHRNNETFRVYIVQPLLPSFQGEVGSDSGKSIHAILHWEYRSICRGKDSLLERLKASGIHYPQQYITFNGLRNWGELAGELVSELVYIHSKLLIADDNTVIIGSANINDRSLLGSRDSEIAVLVQDTETVDSVMNGKMYQAGVFASGLRQRLFNEHLGILQGRWKQDVSDPVSESFFKGVWILTASNNTANFEKVFHCAPTNSARTFQQLKQYRETKSLASSDKQKALKILKNIRGYLVFFPLDFLSEEALQPSITTQEGIAPTKLWT</sequence>
<evidence type="ECO:0000259" key="12">
    <source>
        <dbReference type="PROSITE" id="PS50195"/>
    </source>
</evidence>
<dbReference type="InterPro" id="IPR036871">
    <property type="entry name" value="PX_dom_sf"/>
</dbReference>
<dbReference type="GO" id="GO:0012505">
    <property type="term" value="C:endomembrane system"/>
    <property type="evidence" value="ECO:0007669"/>
    <property type="project" value="UniProtKB-SubCell"/>
</dbReference>
<keyword evidence="7" id="KW-0449">Lipoprotein</keyword>
<dbReference type="GO" id="GO:0009395">
    <property type="term" value="P:phospholipid catabolic process"/>
    <property type="evidence" value="ECO:0007669"/>
    <property type="project" value="TreeGrafter"/>
</dbReference>
<dbReference type="PANTHER" id="PTHR18896:SF76">
    <property type="entry name" value="PHOSPHOLIPASE"/>
    <property type="match status" value="1"/>
</dbReference>
<dbReference type="CDD" id="cd01254">
    <property type="entry name" value="PH_PLD"/>
    <property type="match status" value="1"/>
</dbReference>
<feature type="compositionally biased region" description="Basic and acidic residues" evidence="10">
    <location>
        <begin position="1"/>
        <end position="12"/>
    </location>
</feature>
<dbReference type="Pfam" id="PF00614">
    <property type="entry name" value="PLDc"/>
    <property type="match status" value="1"/>
</dbReference>
<protein>
    <recommendedName>
        <fullName evidence="9">Phospholipase</fullName>
        <ecNumber evidence="9">3.1.4.4</ecNumber>
    </recommendedName>
</protein>
<feature type="domain" description="PX" evidence="12">
    <location>
        <begin position="319"/>
        <end position="452"/>
    </location>
</feature>
<comment type="catalytic activity">
    <reaction evidence="1 9">
        <text>a 1,2-diacyl-sn-glycero-3-phosphocholine + H2O = a 1,2-diacyl-sn-glycero-3-phosphate + choline + H(+)</text>
        <dbReference type="Rhea" id="RHEA:14445"/>
        <dbReference type="ChEBI" id="CHEBI:15354"/>
        <dbReference type="ChEBI" id="CHEBI:15377"/>
        <dbReference type="ChEBI" id="CHEBI:15378"/>
        <dbReference type="ChEBI" id="CHEBI:57643"/>
        <dbReference type="ChEBI" id="CHEBI:58608"/>
        <dbReference type="EC" id="3.1.4.4"/>
    </reaction>
</comment>
<comment type="subcellular location">
    <subcellularLocation>
        <location evidence="8">Endomembrane system</location>
        <topology evidence="8">Lipid-anchor</topology>
    </subcellularLocation>
</comment>
<dbReference type="InterPro" id="IPR001849">
    <property type="entry name" value="PH_domain"/>
</dbReference>
<dbReference type="SUPFAM" id="SSF56024">
    <property type="entry name" value="Phospholipase D/nuclease"/>
    <property type="match status" value="2"/>
</dbReference>
<dbReference type="InterPro" id="IPR015679">
    <property type="entry name" value="PLipase_D_fam"/>
</dbReference>
<evidence type="ECO:0000256" key="2">
    <source>
        <dbReference type="ARBA" id="ARBA00008664"/>
    </source>
</evidence>